<sequence>MSVSGQRDAGVRFAWGEAGARACGGDLAVVVDVLSFSTTLTVAVERGIEVFPFRWADARAAAYASECGAVLAVGRSEARDGEVSLSPASVRRAVDVDRLVLPSPNGSTISSALASSGTTVLGGCLRNAASVARSVADLLDEGRGPLTVVAAGERWPDDSLRPADEDLWGAGAILAALDDRGVGGFAQEARTAERAFRSVRDELGRALVACESGAELIGKGYADDVAIAGEVDSCEVVPILEGERFVPR</sequence>
<dbReference type="EC" id="3.1.3.71" evidence="3"/>
<dbReference type="SUPFAM" id="SSF142823">
    <property type="entry name" value="ComB-like"/>
    <property type="match status" value="1"/>
</dbReference>
<evidence type="ECO:0000256" key="1">
    <source>
        <dbReference type="ARBA" id="ARBA00001946"/>
    </source>
</evidence>
<evidence type="ECO:0000313" key="9">
    <source>
        <dbReference type="Proteomes" id="UP000616839"/>
    </source>
</evidence>
<name>A0A927K1I2_9ACTN</name>
<organism evidence="8 9">
    <name type="scientific">Nocardioides donggukensis</name>
    <dbReference type="NCBI Taxonomy" id="2774019"/>
    <lineage>
        <taxon>Bacteria</taxon>
        <taxon>Bacillati</taxon>
        <taxon>Actinomycetota</taxon>
        <taxon>Actinomycetes</taxon>
        <taxon>Propionibacteriales</taxon>
        <taxon>Nocardioidaceae</taxon>
        <taxon>Nocardioides</taxon>
    </lineage>
</organism>
<evidence type="ECO:0000256" key="6">
    <source>
        <dbReference type="ARBA" id="ARBA00022842"/>
    </source>
</evidence>
<comment type="caution">
    <text evidence="8">The sequence shown here is derived from an EMBL/GenBank/DDBJ whole genome shotgun (WGS) entry which is preliminary data.</text>
</comment>
<dbReference type="EMBL" id="JACYXZ010000001">
    <property type="protein sequence ID" value="MBD8868069.1"/>
    <property type="molecule type" value="Genomic_DNA"/>
</dbReference>
<reference evidence="8" key="1">
    <citation type="submission" date="2020-09" db="EMBL/GenBank/DDBJ databases">
        <title>Nocardioides sp. strain MJB4 16S ribosomal RNA gene Genome sequencing and assembly.</title>
        <authorList>
            <person name="Kim I."/>
        </authorList>
    </citation>
    <scope>NUCLEOTIDE SEQUENCE</scope>
    <source>
        <strain evidence="8">MJB4</strain>
    </source>
</reference>
<comment type="similarity">
    <text evidence="2">Belongs to the ComB family.</text>
</comment>
<dbReference type="PANTHER" id="PTHR37311:SF1">
    <property type="entry name" value="2-PHOSPHOSULFOLACTATE PHOSPHATASE-RELATED"/>
    <property type="match status" value="1"/>
</dbReference>
<dbReference type="PANTHER" id="PTHR37311">
    <property type="entry name" value="2-PHOSPHOSULFOLACTATE PHOSPHATASE-RELATED"/>
    <property type="match status" value="1"/>
</dbReference>
<proteinExistence type="inferred from homology"/>
<keyword evidence="6" id="KW-0460">Magnesium</keyword>
<dbReference type="AlphaFoldDB" id="A0A927K1I2"/>
<comment type="cofactor">
    <cofactor evidence="1">
        <name>Mg(2+)</name>
        <dbReference type="ChEBI" id="CHEBI:18420"/>
    </cofactor>
</comment>
<dbReference type="GO" id="GO:0000287">
    <property type="term" value="F:magnesium ion binding"/>
    <property type="evidence" value="ECO:0007669"/>
    <property type="project" value="InterPro"/>
</dbReference>
<protein>
    <recommendedName>
        <fullName evidence="4">Probable 2-phosphosulfolactate phosphatase</fullName>
        <ecNumber evidence="3">3.1.3.71</ecNumber>
    </recommendedName>
</protein>
<keyword evidence="9" id="KW-1185">Reference proteome</keyword>
<dbReference type="InterPro" id="IPR005238">
    <property type="entry name" value="ComB-like"/>
</dbReference>
<evidence type="ECO:0000313" key="8">
    <source>
        <dbReference type="EMBL" id="MBD8868069.1"/>
    </source>
</evidence>
<evidence type="ECO:0000256" key="7">
    <source>
        <dbReference type="ARBA" id="ARBA00033711"/>
    </source>
</evidence>
<keyword evidence="5" id="KW-0378">Hydrolase</keyword>
<evidence type="ECO:0000256" key="3">
    <source>
        <dbReference type="ARBA" id="ARBA00012953"/>
    </source>
</evidence>
<comment type="catalytic activity">
    <reaction evidence="7">
        <text>(2R)-O-phospho-3-sulfolactate + H2O = (2R)-3-sulfolactate + phosphate</text>
        <dbReference type="Rhea" id="RHEA:23416"/>
        <dbReference type="ChEBI" id="CHEBI:15377"/>
        <dbReference type="ChEBI" id="CHEBI:15597"/>
        <dbReference type="ChEBI" id="CHEBI:43474"/>
        <dbReference type="ChEBI" id="CHEBI:58738"/>
        <dbReference type="EC" id="3.1.3.71"/>
    </reaction>
</comment>
<accession>A0A927K1I2</accession>
<dbReference type="GO" id="GO:0050532">
    <property type="term" value="F:2-phosphosulfolactate phosphatase activity"/>
    <property type="evidence" value="ECO:0007669"/>
    <property type="project" value="UniProtKB-EC"/>
</dbReference>
<evidence type="ECO:0000256" key="4">
    <source>
        <dbReference type="ARBA" id="ARBA00021948"/>
    </source>
</evidence>
<dbReference type="GO" id="GO:0050545">
    <property type="term" value="F:sulfopyruvate decarboxylase activity"/>
    <property type="evidence" value="ECO:0007669"/>
    <property type="project" value="TreeGrafter"/>
</dbReference>
<dbReference type="Pfam" id="PF04029">
    <property type="entry name" value="2-ph_phosp"/>
    <property type="match status" value="1"/>
</dbReference>
<dbReference type="Gene3D" id="3.90.1560.10">
    <property type="entry name" value="ComB-like"/>
    <property type="match status" value="1"/>
</dbReference>
<evidence type="ECO:0000256" key="5">
    <source>
        <dbReference type="ARBA" id="ARBA00022801"/>
    </source>
</evidence>
<evidence type="ECO:0000256" key="2">
    <source>
        <dbReference type="ARBA" id="ARBA00009997"/>
    </source>
</evidence>
<dbReference type="InterPro" id="IPR036702">
    <property type="entry name" value="ComB-like_sf"/>
</dbReference>
<gene>
    <name evidence="8" type="ORF">IE331_00380</name>
</gene>
<dbReference type="Proteomes" id="UP000616839">
    <property type="component" value="Unassembled WGS sequence"/>
</dbReference>